<dbReference type="SUPFAM" id="SSF161098">
    <property type="entry name" value="MetI-like"/>
    <property type="match status" value="1"/>
</dbReference>
<feature type="transmembrane region" description="Helical" evidence="8">
    <location>
        <begin position="113"/>
        <end position="138"/>
    </location>
</feature>
<dbReference type="CDD" id="cd06261">
    <property type="entry name" value="TM_PBP2"/>
    <property type="match status" value="1"/>
</dbReference>
<feature type="transmembrane region" description="Helical" evidence="8">
    <location>
        <begin position="255"/>
        <end position="273"/>
    </location>
</feature>
<dbReference type="Proteomes" id="UP001165283">
    <property type="component" value="Unassembled WGS sequence"/>
</dbReference>
<sequence length="287" mass="30982">MATTLGAPARARRRIVGTPSSWLVWGVVAFFLVNLAGVVGSVLVSSFGTRWFGTWLPEGFTGSWYASAWREFGLFDVVWVTLQVSLLVVLISVLIGVPASYVLARRDFPGKKLVYFAFLLPILMPPITYGIPLATVLYKYGFAGNMSGVVLANLVPSVPFVILTMTPFIEQINPSIEAAARMCGAGVRAMFLRVLGPLLVPGILAAAILVLVRTVGMFELTFLTAGPDSQTLVVSLYYAMSAAGIRAQQSVDAMAVIYTSTMLVLLVVALRYVNPTQLVARVKETPQ</sequence>
<accession>A0ABT1A6G8</accession>
<keyword evidence="4" id="KW-0997">Cell inner membrane</keyword>
<keyword evidence="6 8" id="KW-1133">Transmembrane helix</keyword>
<feature type="transmembrane region" description="Helical" evidence="8">
    <location>
        <begin position="150"/>
        <end position="169"/>
    </location>
</feature>
<comment type="similarity">
    <text evidence="8">Belongs to the binding-protein-dependent transport system permease family.</text>
</comment>
<dbReference type="Gene3D" id="1.10.3720.10">
    <property type="entry name" value="MetI-like"/>
    <property type="match status" value="1"/>
</dbReference>
<feature type="domain" description="ABC transmembrane type-1" evidence="9">
    <location>
        <begin position="78"/>
        <end position="269"/>
    </location>
</feature>
<gene>
    <name evidence="10" type="ORF">KDL28_26485</name>
</gene>
<dbReference type="PANTHER" id="PTHR43357:SF4">
    <property type="entry name" value="INNER MEMBRANE ABC TRANSPORTER PERMEASE PROTEIN YDCV"/>
    <property type="match status" value="1"/>
</dbReference>
<evidence type="ECO:0000256" key="3">
    <source>
        <dbReference type="ARBA" id="ARBA00022475"/>
    </source>
</evidence>
<proteinExistence type="inferred from homology"/>
<keyword evidence="7 8" id="KW-0472">Membrane</keyword>
<name>A0ABT1A6G8_9PSEU</name>
<comment type="caution">
    <text evidence="10">The sequence shown here is derived from an EMBL/GenBank/DDBJ whole genome shotgun (WGS) entry which is preliminary data.</text>
</comment>
<keyword evidence="11" id="KW-1185">Reference proteome</keyword>
<dbReference type="RefSeq" id="WP_252442782.1">
    <property type="nucleotide sequence ID" value="NZ_JAGSOV010000057.1"/>
</dbReference>
<reference evidence="10" key="1">
    <citation type="submission" date="2021-04" db="EMBL/GenBank/DDBJ databases">
        <title>Pseudonocardia sp. nov., isolated from sandy soil of mangrove forest.</title>
        <authorList>
            <person name="Zan Z."/>
            <person name="Huang R."/>
            <person name="Liu W."/>
        </authorList>
    </citation>
    <scope>NUCLEOTIDE SEQUENCE</scope>
    <source>
        <strain evidence="10">S2-4</strain>
    </source>
</reference>
<keyword evidence="2 8" id="KW-0813">Transport</keyword>
<evidence type="ECO:0000256" key="8">
    <source>
        <dbReference type="RuleBase" id="RU363032"/>
    </source>
</evidence>
<evidence type="ECO:0000256" key="4">
    <source>
        <dbReference type="ARBA" id="ARBA00022519"/>
    </source>
</evidence>
<keyword evidence="5 8" id="KW-0812">Transmembrane</keyword>
<evidence type="ECO:0000256" key="5">
    <source>
        <dbReference type="ARBA" id="ARBA00022692"/>
    </source>
</evidence>
<dbReference type="EMBL" id="JAGSOV010000057">
    <property type="protein sequence ID" value="MCO1658618.1"/>
    <property type="molecule type" value="Genomic_DNA"/>
</dbReference>
<feature type="transmembrane region" description="Helical" evidence="8">
    <location>
        <begin position="22"/>
        <end position="47"/>
    </location>
</feature>
<evidence type="ECO:0000313" key="11">
    <source>
        <dbReference type="Proteomes" id="UP001165283"/>
    </source>
</evidence>
<evidence type="ECO:0000259" key="9">
    <source>
        <dbReference type="PROSITE" id="PS50928"/>
    </source>
</evidence>
<feature type="transmembrane region" description="Helical" evidence="8">
    <location>
        <begin position="190"/>
        <end position="212"/>
    </location>
</feature>
<dbReference type="PANTHER" id="PTHR43357">
    <property type="entry name" value="INNER MEMBRANE ABC TRANSPORTER PERMEASE PROTEIN YDCV"/>
    <property type="match status" value="1"/>
</dbReference>
<evidence type="ECO:0000313" key="10">
    <source>
        <dbReference type="EMBL" id="MCO1658618.1"/>
    </source>
</evidence>
<evidence type="ECO:0000256" key="2">
    <source>
        <dbReference type="ARBA" id="ARBA00022448"/>
    </source>
</evidence>
<dbReference type="InterPro" id="IPR035906">
    <property type="entry name" value="MetI-like_sf"/>
</dbReference>
<comment type="subcellular location">
    <subcellularLocation>
        <location evidence="1">Cell inner membrane</location>
        <topology evidence="1">Multi-pass membrane protein</topology>
    </subcellularLocation>
    <subcellularLocation>
        <location evidence="8">Cell membrane</location>
        <topology evidence="8">Multi-pass membrane protein</topology>
    </subcellularLocation>
</comment>
<dbReference type="Pfam" id="PF00528">
    <property type="entry name" value="BPD_transp_1"/>
    <property type="match status" value="1"/>
</dbReference>
<evidence type="ECO:0000256" key="7">
    <source>
        <dbReference type="ARBA" id="ARBA00023136"/>
    </source>
</evidence>
<organism evidence="10 11">
    <name type="scientific">Pseudonocardia humida</name>
    <dbReference type="NCBI Taxonomy" id="2800819"/>
    <lineage>
        <taxon>Bacteria</taxon>
        <taxon>Bacillati</taxon>
        <taxon>Actinomycetota</taxon>
        <taxon>Actinomycetes</taxon>
        <taxon>Pseudonocardiales</taxon>
        <taxon>Pseudonocardiaceae</taxon>
        <taxon>Pseudonocardia</taxon>
    </lineage>
</organism>
<feature type="transmembrane region" description="Helical" evidence="8">
    <location>
        <begin position="77"/>
        <end position="101"/>
    </location>
</feature>
<keyword evidence="3" id="KW-1003">Cell membrane</keyword>
<evidence type="ECO:0000256" key="6">
    <source>
        <dbReference type="ARBA" id="ARBA00022989"/>
    </source>
</evidence>
<protein>
    <submittedName>
        <fullName evidence="10">ABC transporter permease</fullName>
    </submittedName>
</protein>
<evidence type="ECO:0000256" key="1">
    <source>
        <dbReference type="ARBA" id="ARBA00004429"/>
    </source>
</evidence>
<dbReference type="PROSITE" id="PS50928">
    <property type="entry name" value="ABC_TM1"/>
    <property type="match status" value="1"/>
</dbReference>
<dbReference type="InterPro" id="IPR000515">
    <property type="entry name" value="MetI-like"/>
</dbReference>